<dbReference type="Pfam" id="PF16472">
    <property type="entry name" value="DUF5050"/>
    <property type="match status" value="1"/>
</dbReference>
<evidence type="ECO:0000256" key="1">
    <source>
        <dbReference type="SAM" id="MobiDB-lite"/>
    </source>
</evidence>
<evidence type="ECO:0000313" key="4">
    <source>
        <dbReference type="Proteomes" id="UP001078443"/>
    </source>
</evidence>
<gene>
    <name evidence="3" type="ORF">OW763_03330</name>
</gene>
<dbReference type="InterPro" id="IPR032485">
    <property type="entry name" value="LRP1-like_beta_prop"/>
</dbReference>
<dbReference type="Pfam" id="PF00041">
    <property type="entry name" value="fn3"/>
    <property type="match status" value="1"/>
</dbReference>
<name>A0ABT4CWK9_9CLOT</name>
<accession>A0ABT4CWK9</accession>
<feature type="domain" description="Fibronectin type-III" evidence="2">
    <location>
        <begin position="52"/>
        <end position="139"/>
    </location>
</feature>
<sequence>MNSNEKPEENEKNDSQGNSSTGLSNSPKEDKQNLELKDGQLKTEDSVSKPSVPKELNIIKVGTNDITLSWSKVSQAVSYNIYRSLSKDGKYVRIDTPKGTSYTDKGLMPSTKYWYEISAINSSGEGNFSSIISSITKEKVKNKIGNTSANINNEGYTAVQGDWIYYQNWGSEPQGMLHKIKTNGTQDQKVQ</sequence>
<dbReference type="SMART" id="SM00060">
    <property type="entry name" value="FN3"/>
    <property type="match status" value="1"/>
</dbReference>
<organism evidence="3 4">
    <name type="scientific">Clostridium aestuarii</name>
    <dbReference type="NCBI Taxonomy" id="338193"/>
    <lineage>
        <taxon>Bacteria</taxon>
        <taxon>Bacillati</taxon>
        <taxon>Bacillota</taxon>
        <taxon>Clostridia</taxon>
        <taxon>Eubacteriales</taxon>
        <taxon>Clostridiaceae</taxon>
        <taxon>Clostridium</taxon>
    </lineage>
</organism>
<feature type="compositionally biased region" description="Polar residues" evidence="1">
    <location>
        <begin position="15"/>
        <end position="26"/>
    </location>
</feature>
<dbReference type="InterPro" id="IPR013783">
    <property type="entry name" value="Ig-like_fold"/>
</dbReference>
<feature type="region of interest" description="Disordered" evidence="1">
    <location>
        <begin position="1"/>
        <end position="50"/>
    </location>
</feature>
<keyword evidence="4" id="KW-1185">Reference proteome</keyword>
<protein>
    <submittedName>
        <fullName evidence="3">Fibronectin type III domain-containing protein</fullName>
    </submittedName>
</protein>
<dbReference type="InterPro" id="IPR003961">
    <property type="entry name" value="FN3_dom"/>
</dbReference>
<feature type="compositionally biased region" description="Basic and acidic residues" evidence="1">
    <location>
        <begin position="27"/>
        <end position="47"/>
    </location>
</feature>
<evidence type="ECO:0000259" key="2">
    <source>
        <dbReference type="PROSITE" id="PS50853"/>
    </source>
</evidence>
<feature type="compositionally biased region" description="Basic and acidic residues" evidence="1">
    <location>
        <begin position="1"/>
        <end position="14"/>
    </location>
</feature>
<proteinExistence type="predicted"/>
<evidence type="ECO:0000313" key="3">
    <source>
        <dbReference type="EMBL" id="MCY6483388.1"/>
    </source>
</evidence>
<dbReference type="CDD" id="cd00063">
    <property type="entry name" value="FN3"/>
    <property type="match status" value="1"/>
</dbReference>
<dbReference type="InterPro" id="IPR036116">
    <property type="entry name" value="FN3_sf"/>
</dbReference>
<dbReference type="SUPFAM" id="SSF49265">
    <property type="entry name" value="Fibronectin type III"/>
    <property type="match status" value="1"/>
</dbReference>
<comment type="caution">
    <text evidence="3">The sequence shown here is derived from an EMBL/GenBank/DDBJ whole genome shotgun (WGS) entry which is preliminary data.</text>
</comment>
<dbReference type="Proteomes" id="UP001078443">
    <property type="component" value="Unassembled WGS sequence"/>
</dbReference>
<dbReference type="EMBL" id="JAPQER010000001">
    <property type="protein sequence ID" value="MCY6483388.1"/>
    <property type="molecule type" value="Genomic_DNA"/>
</dbReference>
<reference evidence="3" key="1">
    <citation type="submission" date="2022-12" db="EMBL/GenBank/DDBJ databases">
        <authorList>
            <person name="Wang J."/>
        </authorList>
    </citation>
    <scope>NUCLEOTIDE SEQUENCE</scope>
    <source>
        <strain evidence="3">HY-45-18</strain>
    </source>
</reference>
<dbReference type="PROSITE" id="PS50853">
    <property type="entry name" value="FN3"/>
    <property type="match status" value="1"/>
</dbReference>
<dbReference type="Gene3D" id="2.60.40.10">
    <property type="entry name" value="Immunoglobulins"/>
    <property type="match status" value="1"/>
</dbReference>